<evidence type="ECO:0000256" key="1">
    <source>
        <dbReference type="SAM" id="Phobius"/>
    </source>
</evidence>
<gene>
    <name evidence="2" type="ORF">HK105_203614</name>
</gene>
<evidence type="ECO:0000313" key="3">
    <source>
        <dbReference type="Proteomes" id="UP001527925"/>
    </source>
</evidence>
<organism evidence="2 3">
    <name type="scientific">Polyrhizophydium stewartii</name>
    <dbReference type="NCBI Taxonomy" id="2732419"/>
    <lineage>
        <taxon>Eukaryota</taxon>
        <taxon>Fungi</taxon>
        <taxon>Fungi incertae sedis</taxon>
        <taxon>Chytridiomycota</taxon>
        <taxon>Chytridiomycota incertae sedis</taxon>
        <taxon>Chytridiomycetes</taxon>
        <taxon>Rhizophydiales</taxon>
        <taxon>Rhizophydiales incertae sedis</taxon>
        <taxon>Polyrhizophydium</taxon>
    </lineage>
</organism>
<feature type="transmembrane region" description="Helical" evidence="1">
    <location>
        <begin position="129"/>
        <end position="150"/>
    </location>
</feature>
<feature type="transmembrane region" description="Helical" evidence="1">
    <location>
        <begin position="171"/>
        <end position="193"/>
    </location>
</feature>
<sequence>MLLLRFVGFLSIAEVIDSYLAVSLFRKMFLNNCWVGYLSYRNYNIPLFKNLFLVSIVATLVALVFRFCNVLYLYWAKCDESLFASFRGYFERSSGRRGPWHLAIYISVVKSLFSVLLDAYLLAYTNSAVLGSASWLLTCKLSLVVFNLVIEPLAARLKRHGFSKRISRTISALPLVLLWLGVIITLTWLLYFAELVAASEGRENLPRQAVGVSRITNTLQWYSCPITKQNVTPATSVFDSLVALTPRTGISSTTSFALPANCFNASAGAAATRQCAAQMNWILTPNLAFSDKVLGAAQVQCNVGGPQSQTQRASVKFTTSITTDCVISL</sequence>
<dbReference type="Proteomes" id="UP001527925">
    <property type="component" value="Unassembled WGS sequence"/>
</dbReference>
<keyword evidence="1" id="KW-1133">Transmembrane helix</keyword>
<keyword evidence="3" id="KW-1185">Reference proteome</keyword>
<protein>
    <submittedName>
        <fullName evidence="2">Uncharacterized protein</fullName>
    </submittedName>
</protein>
<comment type="caution">
    <text evidence="2">The sequence shown here is derived from an EMBL/GenBank/DDBJ whole genome shotgun (WGS) entry which is preliminary data.</text>
</comment>
<accession>A0ABR4NBC2</accession>
<reference evidence="2 3" key="1">
    <citation type="submission" date="2023-09" db="EMBL/GenBank/DDBJ databases">
        <title>Pangenome analysis of Batrachochytrium dendrobatidis and related Chytrids.</title>
        <authorList>
            <person name="Yacoub M.N."/>
            <person name="Stajich J.E."/>
            <person name="James T.Y."/>
        </authorList>
    </citation>
    <scope>NUCLEOTIDE SEQUENCE [LARGE SCALE GENOMIC DNA]</scope>
    <source>
        <strain evidence="2 3">JEL0888</strain>
    </source>
</reference>
<feature type="transmembrane region" description="Helical" evidence="1">
    <location>
        <begin position="47"/>
        <end position="65"/>
    </location>
</feature>
<proteinExistence type="predicted"/>
<evidence type="ECO:0000313" key="2">
    <source>
        <dbReference type="EMBL" id="KAL2916835.1"/>
    </source>
</evidence>
<dbReference type="EMBL" id="JADGIZ020000014">
    <property type="protein sequence ID" value="KAL2916835.1"/>
    <property type="molecule type" value="Genomic_DNA"/>
</dbReference>
<feature type="transmembrane region" description="Helical" evidence="1">
    <location>
        <begin position="102"/>
        <end position="123"/>
    </location>
</feature>
<keyword evidence="1" id="KW-0472">Membrane</keyword>
<name>A0ABR4NBC2_9FUNG</name>
<keyword evidence="1" id="KW-0812">Transmembrane</keyword>